<reference evidence="1" key="1">
    <citation type="submission" date="2021-07" db="EMBL/GenBank/DDBJ databases">
        <title>Genome Resource of American Ginseng Black Spot Pathogen Alternaria panax.</title>
        <authorList>
            <person name="Qiu C."/>
            <person name="Wang W."/>
            <person name="Liu Z."/>
        </authorList>
    </citation>
    <scope>NUCLEOTIDE SEQUENCE</scope>
    <source>
        <strain evidence="1">BNCC115425</strain>
    </source>
</reference>
<comment type="caution">
    <text evidence="1">The sequence shown here is derived from an EMBL/GenBank/DDBJ whole genome shotgun (WGS) entry which is preliminary data.</text>
</comment>
<organism evidence="1 2">
    <name type="scientific">Alternaria panax</name>
    <dbReference type="NCBI Taxonomy" id="48097"/>
    <lineage>
        <taxon>Eukaryota</taxon>
        <taxon>Fungi</taxon>
        <taxon>Dikarya</taxon>
        <taxon>Ascomycota</taxon>
        <taxon>Pezizomycotina</taxon>
        <taxon>Dothideomycetes</taxon>
        <taxon>Pleosporomycetidae</taxon>
        <taxon>Pleosporales</taxon>
        <taxon>Pleosporineae</taxon>
        <taxon>Pleosporaceae</taxon>
        <taxon>Alternaria</taxon>
        <taxon>Alternaria sect. Panax</taxon>
    </lineage>
</organism>
<evidence type="ECO:0000313" key="2">
    <source>
        <dbReference type="Proteomes" id="UP001199106"/>
    </source>
</evidence>
<protein>
    <submittedName>
        <fullName evidence="1">Uncharacterized protein</fullName>
    </submittedName>
</protein>
<proteinExistence type="predicted"/>
<dbReference type="EMBL" id="JAANER010000001">
    <property type="protein sequence ID" value="KAG9194980.1"/>
    <property type="molecule type" value="Genomic_DNA"/>
</dbReference>
<keyword evidence="2" id="KW-1185">Reference proteome</keyword>
<gene>
    <name evidence="1" type="ORF">G6011_00100</name>
</gene>
<accession>A0AAD4NVF3</accession>
<dbReference type="AlphaFoldDB" id="A0AAD4NVF3"/>
<sequence>MRSTSKMNRLERFVIRLHEQNPRVDALLAMARPSYSSAADRKPFNIKSTTKVIYKLSLSLLNAYLTHHRGPGEAVIEGSDMKGLHSSAVYYILGLAHFPRFEPTQELLGVFTLKELRGRDGGGEGAKDNWNQLPAEADCYIASRVAC</sequence>
<dbReference type="Proteomes" id="UP001199106">
    <property type="component" value="Unassembled WGS sequence"/>
</dbReference>
<name>A0AAD4NVF3_9PLEO</name>
<evidence type="ECO:0000313" key="1">
    <source>
        <dbReference type="EMBL" id="KAG9194980.1"/>
    </source>
</evidence>